<dbReference type="Proteomes" id="UP000001366">
    <property type="component" value="Chromosome"/>
</dbReference>
<dbReference type="HOGENOM" id="CLU_2001713_0_0_0"/>
<dbReference type="STRING" id="123214.PERMA_0030"/>
<dbReference type="KEGG" id="pmx:PERMA_0030"/>
<evidence type="ECO:0000313" key="1">
    <source>
        <dbReference type="EMBL" id="ACO04052.1"/>
    </source>
</evidence>
<dbReference type="PaxDb" id="123214-PERMA_0030"/>
<keyword evidence="2" id="KW-1185">Reference proteome</keyword>
<dbReference type="EMBL" id="CP001230">
    <property type="protein sequence ID" value="ACO04052.1"/>
    <property type="molecule type" value="Genomic_DNA"/>
</dbReference>
<evidence type="ECO:0000313" key="2">
    <source>
        <dbReference type="Proteomes" id="UP000001366"/>
    </source>
</evidence>
<dbReference type="OrthoDB" id="14026at2"/>
<reference evidence="1 2" key="1">
    <citation type="journal article" date="2009" name="J. Bacteriol.">
        <title>Complete and draft genome sequences of six members of the Aquificales.</title>
        <authorList>
            <person name="Reysenbach A.L."/>
            <person name="Hamamura N."/>
            <person name="Podar M."/>
            <person name="Griffiths E."/>
            <person name="Ferreira S."/>
            <person name="Hochstein R."/>
            <person name="Heidelberg J."/>
            <person name="Johnson J."/>
            <person name="Mead D."/>
            <person name="Pohorille A."/>
            <person name="Sarmiento M."/>
            <person name="Schweighofer K."/>
            <person name="Seshadri R."/>
            <person name="Voytek M.A."/>
        </authorList>
    </citation>
    <scope>NUCLEOTIDE SEQUENCE [LARGE SCALE GENOMIC DNA]</scope>
    <source>
        <strain evidence="2">DSM 14350 / EX-H1</strain>
    </source>
</reference>
<sequence length="124" mass="15010">MKRVLKGNIRFTKPVVEKLLDIHYVVENEGREILKHRFLILSYDEFDKDLKKIIDEIDENIKLAVVEQVALVNFGDEDIHRNLETEIFYDDKWIEKHNPDYINFEDWIIQFIDRAIFEGKRCKE</sequence>
<organism evidence="1 2">
    <name type="scientific">Persephonella marina (strain DSM 14350 / EX-H1)</name>
    <dbReference type="NCBI Taxonomy" id="123214"/>
    <lineage>
        <taxon>Bacteria</taxon>
        <taxon>Pseudomonadati</taxon>
        <taxon>Aquificota</taxon>
        <taxon>Aquificia</taxon>
        <taxon>Aquificales</taxon>
        <taxon>Hydrogenothermaceae</taxon>
        <taxon>Persephonella</taxon>
    </lineage>
</organism>
<dbReference type="AlphaFoldDB" id="C0QT13"/>
<proteinExistence type="predicted"/>
<accession>C0QT13</accession>
<dbReference type="RefSeq" id="WP_012676290.1">
    <property type="nucleotide sequence ID" value="NC_012440.1"/>
</dbReference>
<protein>
    <submittedName>
        <fullName evidence="1">Uncharacterized protein</fullName>
    </submittedName>
</protein>
<name>C0QT13_PERMH</name>
<gene>
    <name evidence="1" type="ordered locus">PERMA_0030</name>
</gene>